<proteinExistence type="predicted"/>
<keyword evidence="1" id="KW-0812">Transmembrane</keyword>
<feature type="transmembrane region" description="Helical" evidence="1">
    <location>
        <begin position="228"/>
        <end position="248"/>
    </location>
</feature>
<feature type="transmembrane region" description="Helical" evidence="1">
    <location>
        <begin position="118"/>
        <end position="138"/>
    </location>
</feature>
<evidence type="ECO:0000313" key="3">
    <source>
        <dbReference type="Proteomes" id="UP000240883"/>
    </source>
</evidence>
<dbReference type="OrthoDB" id="3210850at2759"/>
<keyword evidence="3" id="KW-1185">Reference proteome</keyword>
<sequence length="371" mass="40453">MDLPLRGRLVSDIFCLVTLGVLAICLTRRIQRITKWNSLPFANGLIIAVYVDSMFLVGMIDIMLQGVGVSRSRAVCEATTLISLICYFSARVLIYLFFVEIVHIIMYGDRKPRATSKLWIFNVCMLVPYVCVIVPTLASGVSRLDNHGSCIVNIQRPALISFTTFDAVVNSYLGTITAMYLANIGSETGSTPTHRALIYRSFLGALATLASSATNLTVLILVKQEPAWIFYICCIGNALFSVLALHWISAMIGGWKNSYLGSRTDRGQVNITGSSIGKSKQNAGHIPLAPIDSRVGRFTEPADTNKYSITISAGGQVLKRDDTDDSFGARSVGIQRSSTQQTTDPQRMINSAARVYHTYGLGESVSANSIV</sequence>
<organism evidence="2 3">
    <name type="scientific">Corynespora cassiicola Philippines</name>
    <dbReference type="NCBI Taxonomy" id="1448308"/>
    <lineage>
        <taxon>Eukaryota</taxon>
        <taxon>Fungi</taxon>
        <taxon>Dikarya</taxon>
        <taxon>Ascomycota</taxon>
        <taxon>Pezizomycotina</taxon>
        <taxon>Dothideomycetes</taxon>
        <taxon>Pleosporomycetidae</taxon>
        <taxon>Pleosporales</taxon>
        <taxon>Corynesporascaceae</taxon>
        <taxon>Corynespora</taxon>
    </lineage>
</organism>
<protein>
    <recommendedName>
        <fullName evidence="4">G-protein coupled receptors family 1 profile domain-containing protein</fullName>
    </recommendedName>
</protein>
<dbReference type="PANTHER" id="PTHR38848">
    <property type="entry name" value="G-PROTEIN COUPLED RECEPTORS FAMILY 3 PROFILE DOMAIN-CONTAINING PROTEIN"/>
    <property type="match status" value="1"/>
</dbReference>
<feature type="transmembrane region" description="Helical" evidence="1">
    <location>
        <begin position="158"/>
        <end position="181"/>
    </location>
</feature>
<reference evidence="2 3" key="1">
    <citation type="journal article" date="2018" name="Front. Microbiol.">
        <title>Genome-Wide Analysis of Corynespora cassiicola Leaf Fall Disease Putative Effectors.</title>
        <authorList>
            <person name="Lopez D."/>
            <person name="Ribeiro S."/>
            <person name="Label P."/>
            <person name="Fumanal B."/>
            <person name="Venisse J.S."/>
            <person name="Kohler A."/>
            <person name="de Oliveira R.R."/>
            <person name="Labutti K."/>
            <person name="Lipzen A."/>
            <person name="Lail K."/>
            <person name="Bauer D."/>
            <person name="Ohm R.A."/>
            <person name="Barry K.W."/>
            <person name="Spatafora J."/>
            <person name="Grigoriev I.V."/>
            <person name="Martin F.M."/>
            <person name="Pujade-Renaud V."/>
        </authorList>
    </citation>
    <scope>NUCLEOTIDE SEQUENCE [LARGE SCALE GENOMIC DNA]</scope>
    <source>
        <strain evidence="2 3">Philippines</strain>
    </source>
</reference>
<dbReference type="AlphaFoldDB" id="A0A2T2PD68"/>
<dbReference type="EMBL" id="KZ678128">
    <property type="protein sequence ID" value="PSN75574.1"/>
    <property type="molecule type" value="Genomic_DNA"/>
</dbReference>
<dbReference type="PANTHER" id="PTHR38848:SF3">
    <property type="entry name" value="G-PROTEIN COUPLED RECEPTORS FAMILY 3 PROFILE DOMAIN-CONTAINING PROTEIN"/>
    <property type="match status" value="1"/>
</dbReference>
<feature type="transmembrane region" description="Helical" evidence="1">
    <location>
        <begin position="39"/>
        <end position="60"/>
    </location>
</feature>
<keyword evidence="1" id="KW-0472">Membrane</keyword>
<dbReference type="STRING" id="1448308.A0A2T2PD68"/>
<evidence type="ECO:0000313" key="2">
    <source>
        <dbReference type="EMBL" id="PSN75574.1"/>
    </source>
</evidence>
<accession>A0A2T2PD68</accession>
<evidence type="ECO:0008006" key="4">
    <source>
        <dbReference type="Google" id="ProtNLM"/>
    </source>
</evidence>
<keyword evidence="1" id="KW-1133">Transmembrane helix</keyword>
<feature type="transmembrane region" description="Helical" evidence="1">
    <location>
        <begin position="80"/>
        <end position="106"/>
    </location>
</feature>
<name>A0A2T2PD68_CORCC</name>
<feature type="transmembrane region" description="Helical" evidence="1">
    <location>
        <begin position="6"/>
        <end position="27"/>
    </location>
</feature>
<dbReference type="Proteomes" id="UP000240883">
    <property type="component" value="Unassembled WGS sequence"/>
</dbReference>
<gene>
    <name evidence="2" type="ORF">BS50DRAFT_43314</name>
</gene>
<feature type="transmembrane region" description="Helical" evidence="1">
    <location>
        <begin position="202"/>
        <end position="222"/>
    </location>
</feature>
<evidence type="ECO:0000256" key="1">
    <source>
        <dbReference type="SAM" id="Phobius"/>
    </source>
</evidence>